<dbReference type="KEGG" id="geo:Geob_2293"/>
<gene>
    <name evidence="3" type="ordered locus">Geob_2293</name>
</gene>
<dbReference type="EMBL" id="CP001390">
    <property type="protein sequence ID" value="ACM20647.1"/>
    <property type="molecule type" value="Genomic_DNA"/>
</dbReference>
<dbReference type="SUPFAM" id="SSF50156">
    <property type="entry name" value="PDZ domain-like"/>
    <property type="match status" value="1"/>
</dbReference>
<dbReference type="Gene3D" id="2.30.42.10">
    <property type="match status" value="1"/>
</dbReference>
<name>B9LZ94_GEODF</name>
<dbReference type="HOGENOM" id="CLU_2000650_0_0_7"/>
<reference evidence="3 4" key="1">
    <citation type="submission" date="2009-01" db="EMBL/GenBank/DDBJ databases">
        <title>Complete sequence of Geobacter sp. FRC-32.</title>
        <authorList>
            <consortium name="US DOE Joint Genome Institute"/>
            <person name="Lucas S."/>
            <person name="Copeland A."/>
            <person name="Lapidus A."/>
            <person name="Glavina del Rio T."/>
            <person name="Dalin E."/>
            <person name="Tice H."/>
            <person name="Bruce D."/>
            <person name="Goodwin L."/>
            <person name="Pitluck S."/>
            <person name="Saunders E."/>
            <person name="Brettin T."/>
            <person name="Detter J.C."/>
            <person name="Han C."/>
            <person name="Larimer F."/>
            <person name="Land M."/>
            <person name="Hauser L."/>
            <person name="Kyrpides N."/>
            <person name="Ovchinnikova G."/>
            <person name="Kostka J."/>
            <person name="Richardson P."/>
        </authorList>
    </citation>
    <scope>NUCLEOTIDE SEQUENCE [LARGE SCALE GENOMIC DNA]</scope>
    <source>
        <strain evidence="4">DSM 22248 / JCM 15807 / FRC-32</strain>
    </source>
</reference>
<dbReference type="PANTHER" id="PTHR32060:SF22">
    <property type="entry name" value="CARBOXYL-TERMINAL-PROCESSING PEPTIDASE 3, CHLOROPLASTIC"/>
    <property type="match status" value="1"/>
</dbReference>
<feature type="signal peptide" evidence="1">
    <location>
        <begin position="1"/>
        <end position="21"/>
    </location>
</feature>
<dbReference type="PROSITE" id="PS50106">
    <property type="entry name" value="PDZ"/>
    <property type="match status" value="1"/>
</dbReference>
<accession>B9LZ94</accession>
<evidence type="ECO:0000256" key="1">
    <source>
        <dbReference type="SAM" id="SignalP"/>
    </source>
</evidence>
<proteinExistence type="predicted"/>
<dbReference type="PANTHER" id="PTHR32060">
    <property type="entry name" value="TAIL-SPECIFIC PROTEASE"/>
    <property type="match status" value="1"/>
</dbReference>
<organism evidence="3 4">
    <name type="scientific">Geotalea daltonii (strain DSM 22248 / JCM 15807 / FRC-32)</name>
    <name type="common">Geobacter daltonii</name>
    <dbReference type="NCBI Taxonomy" id="316067"/>
    <lineage>
        <taxon>Bacteria</taxon>
        <taxon>Pseudomonadati</taxon>
        <taxon>Thermodesulfobacteriota</taxon>
        <taxon>Desulfuromonadia</taxon>
        <taxon>Geobacterales</taxon>
        <taxon>Geobacteraceae</taxon>
        <taxon>Geotalea</taxon>
    </lineage>
</organism>
<dbReference type="SMART" id="SM00228">
    <property type="entry name" value="PDZ"/>
    <property type="match status" value="1"/>
</dbReference>
<evidence type="ECO:0000259" key="2">
    <source>
        <dbReference type="PROSITE" id="PS50106"/>
    </source>
</evidence>
<protein>
    <submittedName>
        <fullName evidence="3">Peptide-binding protein, PDZ/DHR/GLGF domain-containing, putative</fullName>
    </submittedName>
</protein>
<dbReference type="eggNOG" id="COG0793">
    <property type="taxonomic scope" value="Bacteria"/>
</dbReference>
<dbReference type="Gene3D" id="3.30.750.44">
    <property type="match status" value="1"/>
</dbReference>
<evidence type="ECO:0000313" key="4">
    <source>
        <dbReference type="Proteomes" id="UP000007721"/>
    </source>
</evidence>
<sequence length="124" mass="13145">MLKTLTITLSMFTLTALQAMAANSASNFGGIGIDGVPWANGQIVVRQMVAGGPAHLAGLKTGDIITQIDGKPTEGSNFQDMVDHRLRGIAGTKVMLKVRRPGIAKAITFNLTRRQLVTAKTKGK</sequence>
<dbReference type="Proteomes" id="UP000007721">
    <property type="component" value="Chromosome"/>
</dbReference>
<dbReference type="RefSeq" id="WP_012647376.1">
    <property type="nucleotide sequence ID" value="NC_011979.1"/>
</dbReference>
<dbReference type="Pfam" id="PF17820">
    <property type="entry name" value="PDZ_6"/>
    <property type="match status" value="1"/>
</dbReference>
<evidence type="ECO:0000313" key="3">
    <source>
        <dbReference type="EMBL" id="ACM20647.1"/>
    </source>
</evidence>
<keyword evidence="1" id="KW-0732">Signal</keyword>
<feature type="chain" id="PRO_5002888531" evidence="1">
    <location>
        <begin position="22"/>
        <end position="124"/>
    </location>
</feature>
<dbReference type="InterPro" id="IPR001478">
    <property type="entry name" value="PDZ"/>
</dbReference>
<dbReference type="AlphaFoldDB" id="B9LZ94"/>
<dbReference type="GO" id="GO:0004175">
    <property type="term" value="F:endopeptidase activity"/>
    <property type="evidence" value="ECO:0007669"/>
    <property type="project" value="TreeGrafter"/>
</dbReference>
<dbReference type="InterPro" id="IPR041489">
    <property type="entry name" value="PDZ_6"/>
</dbReference>
<dbReference type="STRING" id="316067.Geob_2293"/>
<feature type="domain" description="PDZ" evidence="2">
    <location>
        <begin position="35"/>
        <end position="83"/>
    </location>
</feature>
<dbReference type="InterPro" id="IPR036034">
    <property type="entry name" value="PDZ_sf"/>
</dbReference>
<keyword evidence="4" id="KW-1185">Reference proteome</keyword>
<dbReference type="CDD" id="cd06782">
    <property type="entry name" value="cpPDZ_CPP-like"/>
    <property type="match status" value="1"/>
</dbReference>